<evidence type="ECO:0000313" key="2">
    <source>
        <dbReference type="Proteomes" id="UP001447188"/>
    </source>
</evidence>
<organism evidence="1 2">
    <name type="scientific">Discina gigas</name>
    <dbReference type="NCBI Taxonomy" id="1032678"/>
    <lineage>
        <taxon>Eukaryota</taxon>
        <taxon>Fungi</taxon>
        <taxon>Dikarya</taxon>
        <taxon>Ascomycota</taxon>
        <taxon>Pezizomycotina</taxon>
        <taxon>Pezizomycetes</taxon>
        <taxon>Pezizales</taxon>
        <taxon>Discinaceae</taxon>
        <taxon>Discina</taxon>
    </lineage>
</organism>
<accession>A0ABR3G720</accession>
<keyword evidence="2" id="KW-1185">Reference proteome</keyword>
<gene>
    <name evidence="1" type="ORF">Q9L58_009382</name>
</gene>
<comment type="caution">
    <text evidence="1">The sequence shown here is derived from an EMBL/GenBank/DDBJ whole genome shotgun (WGS) entry which is preliminary data.</text>
</comment>
<proteinExistence type="predicted"/>
<reference evidence="1 2" key="1">
    <citation type="submission" date="2024-02" db="EMBL/GenBank/DDBJ databases">
        <title>Discinaceae phylogenomics.</title>
        <authorList>
            <person name="Dirks A.C."/>
            <person name="James T.Y."/>
        </authorList>
    </citation>
    <scope>NUCLEOTIDE SEQUENCE [LARGE SCALE GENOMIC DNA]</scope>
    <source>
        <strain evidence="1 2">ACD0624</strain>
    </source>
</reference>
<dbReference type="Proteomes" id="UP001447188">
    <property type="component" value="Unassembled WGS sequence"/>
</dbReference>
<sequence length="187" mass="22214">MPNILPPIDISIDLRTRFNIDTTTWIFSMYAPTEHQLDSALMRFNYRARVAEFEDAVGILVDGTVFVDDEPYWRNLLVSDATYDIVYLYRPIWQRGLWLWLWDMWMNTPLIMADDIPQRQPGYSTSEAYARLVGPGGTGQRPCECEHHAYWLWNTRNEEEMEEAKTSGRWIVYERMRRLNPARVKEE</sequence>
<name>A0ABR3G720_9PEZI</name>
<dbReference type="EMBL" id="JBBBZM010000215">
    <property type="protein sequence ID" value="KAL0631753.1"/>
    <property type="molecule type" value="Genomic_DNA"/>
</dbReference>
<evidence type="ECO:0000313" key="1">
    <source>
        <dbReference type="EMBL" id="KAL0631753.1"/>
    </source>
</evidence>
<protein>
    <submittedName>
        <fullName evidence="1">Uncharacterized protein</fullName>
    </submittedName>
</protein>